<comment type="caution">
    <text evidence="2">The sequence shown here is derived from an EMBL/GenBank/DDBJ whole genome shotgun (WGS) entry which is preliminary data.</text>
</comment>
<evidence type="ECO:0000313" key="2">
    <source>
        <dbReference type="EMBL" id="KAF9616389.1"/>
    </source>
</evidence>
<organism evidence="2 3">
    <name type="scientific">Coptis chinensis</name>
    <dbReference type="NCBI Taxonomy" id="261450"/>
    <lineage>
        <taxon>Eukaryota</taxon>
        <taxon>Viridiplantae</taxon>
        <taxon>Streptophyta</taxon>
        <taxon>Embryophyta</taxon>
        <taxon>Tracheophyta</taxon>
        <taxon>Spermatophyta</taxon>
        <taxon>Magnoliopsida</taxon>
        <taxon>Ranunculales</taxon>
        <taxon>Ranunculaceae</taxon>
        <taxon>Coptidoideae</taxon>
        <taxon>Coptis</taxon>
    </lineage>
</organism>
<keyword evidence="3" id="KW-1185">Reference proteome</keyword>
<dbReference type="AlphaFoldDB" id="A0A835M7A4"/>
<feature type="chain" id="PRO_5032936544" evidence="1">
    <location>
        <begin position="21"/>
        <end position="258"/>
    </location>
</feature>
<name>A0A835M7A4_9MAGN</name>
<dbReference type="OrthoDB" id="153872at2759"/>
<accession>A0A835M7A4</accession>
<dbReference type="Proteomes" id="UP000631114">
    <property type="component" value="Unassembled WGS sequence"/>
</dbReference>
<sequence>VFTLFLFLFLFYLQSNLISTSTILEYDLGAEGDLFKAPEPIIEEPVVVFDPVASAISMISCGEGVMSPETMKSGDIGSMQNESLLSEVFYECKKDLLANSAMKESFNEAEITLPALQMEEALNPEKFCFVSQRSVYKSVSSGCLPSMEWILASAARPNFLDFQVDFETVYGMHYSEGDMQIYKLIDEDCPETSMFKVGPHRCMRLIFTRLSALETPTLSILPLSDPLVSGTMPLKNACKSFLDKGRGRQRGILAGRSR</sequence>
<dbReference type="EMBL" id="JADFTS010000003">
    <property type="protein sequence ID" value="KAF9616389.1"/>
    <property type="molecule type" value="Genomic_DNA"/>
</dbReference>
<proteinExistence type="predicted"/>
<gene>
    <name evidence="2" type="ORF">IFM89_029643</name>
</gene>
<reference evidence="2 3" key="1">
    <citation type="submission" date="2020-10" db="EMBL/GenBank/DDBJ databases">
        <title>The Coptis chinensis genome and diversification of protoberbering-type alkaloids.</title>
        <authorList>
            <person name="Wang B."/>
            <person name="Shu S."/>
            <person name="Song C."/>
            <person name="Liu Y."/>
        </authorList>
    </citation>
    <scope>NUCLEOTIDE SEQUENCE [LARGE SCALE GENOMIC DNA]</scope>
    <source>
        <strain evidence="2">HL-2020</strain>
        <tissue evidence="2">Leaf</tissue>
    </source>
</reference>
<evidence type="ECO:0000256" key="1">
    <source>
        <dbReference type="SAM" id="SignalP"/>
    </source>
</evidence>
<feature type="signal peptide" evidence="1">
    <location>
        <begin position="1"/>
        <end position="20"/>
    </location>
</feature>
<keyword evidence="1" id="KW-0732">Signal</keyword>
<protein>
    <submittedName>
        <fullName evidence="2">Uncharacterized protein</fullName>
    </submittedName>
</protein>
<feature type="non-terminal residue" evidence="2">
    <location>
        <position position="258"/>
    </location>
</feature>
<evidence type="ECO:0000313" key="3">
    <source>
        <dbReference type="Proteomes" id="UP000631114"/>
    </source>
</evidence>